<keyword evidence="1" id="KW-0175">Coiled coil</keyword>
<reference evidence="2 3" key="1">
    <citation type="submission" date="2018-06" db="EMBL/GenBank/DDBJ databases">
        <authorList>
            <consortium name="Pathogen Informatics"/>
            <person name="Doyle S."/>
        </authorList>
    </citation>
    <scope>NUCLEOTIDE SEQUENCE [LARGE SCALE GENOMIC DNA]</scope>
    <source>
        <strain evidence="2 3">NCTC12272</strain>
    </source>
</reference>
<dbReference type="AlphaFoldDB" id="A0AAX2J0K6"/>
<organism evidence="2 3">
    <name type="scientific">Legionella pneumophila subsp. pascullei</name>
    <dbReference type="NCBI Taxonomy" id="91890"/>
    <lineage>
        <taxon>Bacteria</taxon>
        <taxon>Pseudomonadati</taxon>
        <taxon>Pseudomonadota</taxon>
        <taxon>Gammaproteobacteria</taxon>
        <taxon>Legionellales</taxon>
        <taxon>Legionellaceae</taxon>
        <taxon>Legionella</taxon>
    </lineage>
</organism>
<sequence>MKPFKIKLPFGLNENNIIVHIDNVASGRSCNCICPCCRSPLIAAKGTKNQHHFKHSTTIECAGGLESAIHMAVKQIILERREIRLPEYTITTSLIDSQGKKHHESKTIVQKGRLISFDSVHEEKTLSDIKADILAIKSNEQLIIEIFYRHKVDDQKIEKIKITNTSAIEIDLSDLTPEDVQNWESFWSRINDPNRIQWLYNAKAQIHLLQLENQLKEKVDKLERGYEQEKIKRQQREPIEKQHLIEALEELKHVTNKEYIAQLTKEAENNPVCQIHSNELQLILNELPDFLNLDVPNSDWIYGCDRRVWQIAVYNKFICKNNKLYFSVKQVDDWLQIACGFKVPSCAKTVGKLGRRYPELVPQEILDNMPSSWITLRSYFYHLDRSGVLIYSGNDRRHKGSCWFQIFSRDLNSYPYQSSSIEKVSIAHGYQV</sequence>
<dbReference type="RefSeq" id="WP_027222714.1">
    <property type="nucleotide sequence ID" value="NZ_CAAAIJ010000002.1"/>
</dbReference>
<proteinExistence type="predicted"/>
<protein>
    <submittedName>
        <fullName evidence="2">Competence protein</fullName>
    </submittedName>
</protein>
<gene>
    <name evidence="2" type="ORF">NCTC12272_02663</name>
</gene>
<evidence type="ECO:0000256" key="1">
    <source>
        <dbReference type="SAM" id="Coils"/>
    </source>
</evidence>
<evidence type="ECO:0000313" key="2">
    <source>
        <dbReference type="EMBL" id="SQG91449.1"/>
    </source>
</evidence>
<dbReference type="Proteomes" id="UP000249566">
    <property type="component" value="Chromosome 1"/>
</dbReference>
<dbReference type="EMBL" id="LS483412">
    <property type="protein sequence ID" value="SQG91449.1"/>
    <property type="molecule type" value="Genomic_DNA"/>
</dbReference>
<name>A0AAX2J0K6_LEGPN</name>
<evidence type="ECO:0000313" key="3">
    <source>
        <dbReference type="Proteomes" id="UP000249566"/>
    </source>
</evidence>
<feature type="coiled-coil region" evidence="1">
    <location>
        <begin position="201"/>
        <end position="232"/>
    </location>
</feature>
<accession>A0AAX2J0K6</accession>